<dbReference type="Pfam" id="PF04168">
    <property type="entry name" value="Alpha-E"/>
    <property type="match status" value="1"/>
</dbReference>
<organism evidence="3 4">
    <name type="scientific">Mesobacterium hydrothermale</name>
    <dbReference type="NCBI Taxonomy" id="3111907"/>
    <lineage>
        <taxon>Bacteria</taxon>
        <taxon>Pseudomonadati</taxon>
        <taxon>Pseudomonadota</taxon>
        <taxon>Alphaproteobacteria</taxon>
        <taxon>Rhodobacterales</taxon>
        <taxon>Roseobacteraceae</taxon>
        <taxon>Mesobacterium</taxon>
    </lineage>
</organism>
<evidence type="ECO:0000259" key="1">
    <source>
        <dbReference type="Pfam" id="PF04168"/>
    </source>
</evidence>
<dbReference type="Gene3D" id="3.40.50.11290">
    <property type="match status" value="1"/>
</dbReference>
<protein>
    <submittedName>
        <fullName evidence="3">Circularly permuted type 2 ATP-grasp protein</fullName>
    </submittedName>
</protein>
<feature type="domain" description="DUF403" evidence="1">
    <location>
        <begin position="517"/>
        <end position="797"/>
    </location>
</feature>
<reference evidence="3 4" key="1">
    <citation type="submission" date="2024-01" db="EMBL/GenBank/DDBJ databases">
        <title>Mesobacterium rodlantinim sp. nov., isolated from shallow sea hydrothermal systems off Kueishantao Island.</title>
        <authorList>
            <person name="Su Z."/>
            <person name="Tang K."/>
        </authorList>
    </citation>
    <scope>NUCLEOTIDE SEQUENCE [LARGE SCALE GENOMIC DNA]</scope>
    <source>
        <strain evidence="3 4">TK19101</strain>
    </source>
</reference>
<keyword evidence="4" id="KW-1185">Reference proteome</keyword>
<evidence type="ECO:0000313" key="4">
    <source>
        <dbReference type="Proteomes" id="UP001348149"/>
    </source>
</evidence>
<sequence>MTQRVAPEQPDLTRLLGAYRPKVGVADELFGADGNIRPVWRPLINHLARLTPEQAEEDFGRGKNYLQDAGVYFRHYTNDPAPERDWPLSPVPVLIHEAEWATICDGLAQRADLLEQVMDDLYGPATLIRDGHLPAGLIARNPEWLRPMVGIRPASGHFLHVISFEISRNPDGSWFVLGDRTQAPSGAGFALENRMATTRIFQDTLPRTNVHRLAGFFRAFRDALDTLPGSGNRRSAILTPGPGNASYFEHTFIARYLGLLLLEGEDMIVQDGVLKVRTVEGLEPLGAIWRRLDSGFADPLELLENSKLGTPGLVNALRLGNVNLINALGSGVLEMRALMAFLPKISQVLTGAPLKLPNIATWWCGQPAERDYVQRNTDRMMIGGALDQDLPFDIGATTALGGEFRYSARASVDDWIENEGDMLVGQEVVTLSTTPAWRNGRLAPRPMTVRVTAARTPDGWVFMPGGYARIGLSDDATALAMQRGGSVADVWVVSDTPVAKETLLDRGGLRHVRREALPSRAAENLFWLGRYVERTEAAFRLVRAYNLRLGETGDPEDARLVQLADFMDRIWIDATQPIPPALIELLAWASNCAGKVRDRFSTDGWAALQDLAKTAGRMQDTARPGDDAARAMSVLLRKITGFTGLVHENMYRFTGWQFLAFGRALERADATASALIAFADADAPMGAFDIAVELGDSAMSHRRRYHSGATRETVLDLLALDPQNPRAILFQVNRMLGIARDLPQDQPEHRPSSVMRALLPLQSELAVADPEDLSEEALVNIRTVLAQTSDLLSSVYLR</sequence>
<dbReference type="InterPro" id="IPR051680">
    <property type="entry name" value="ATP-dep_Glu-Cys_Ligase-2"/>
</dbReference>
<name>A0ABU6HE35_9RHOB</name>
<dbReference type="Proteomes" id="UP001348149">
    <property type="component" value="Unassembled WGS sequence"/>
</dbReference>
<accession>A0ABU6HE35</accession>
<dbReference type="InterPro" id="IPR007296">
    <property type="entry name" value="DUF403"/>
</dbReference>
<dbReference type="InterPro" id="IPR025841">
    <property type="entry name" value="CP_ATPgrasp_2"/>
</dbReference>
<dbReference type="RefSeq" id="WP_326296352.1">
    <property type="nucleotide sequence ID" value="NZ_JAYLLH010000005.1"/>
</dbReference>
<comment type="caution">
    <text evidence="3">The sequence shown here is derived from an EMBL/GenBank/DDBJ whole genome shotgun (WGS) entry which is preliminary data.</text>
</comment>
<dbReference type="EMBL" id="JAYLLH010000005">
    <property type="protein sequence ID" value="MEC3860728.1"/>
    <property type="molecule type" value="Genomic_DNA"/>
</dbReference>
<dbReference type="SUPFAM" id="SSF56059">
    <property type="entry name" value="Glutathione synthetase ATP-binding domain-like"/>
    <property type="match status" value="1"/>
</dbReference>
<evidence type="ECO:0000259" key="2">
    <source>
        <dbReference type="Pfam" id="PF14403"/>
    </source>
</evidence>
<dbReference type="PANTHER" id="PTHR34595:SF2">
    <property type="entry name" value="BLR2978 PROTEIN"/>
    <property type="match status" value="1"/>
</dbReference>
<evidence type="ECO:0000313" key="3">
    <source>
        <dbReference type="EMBL" id="MEC3860728.1"/>
    </source>
</evidence>
<dbReference type="PANTHER" id="PTHR34595">
    <property type="entry name" value="BLR5612 PROTEIN"/>
    <property type="match status" value="1"/>
</dbReference>
<dbReference type="Pfam" id="PF14403">
    <property type="entry name" value="CP_ATPgrasp_2"/>
    <property type="match status" value="1"/>
</dbReference>
<proteinExistence type="predicted"/>
<feature type="domain" description="Circularly permuted ATP-grasp type 2" evidence="2">
    <location>
        <begin position="92"/>
        <end position="470"/>
    </location>
</feature>
<gene>
    <name evidence="3" type="ORF">VK792_05480</name>
</gene>